<dbReference type="PANTHER" id="PTHR11802:SF454">
    <property type="entry name" value="SERINE CARBOXYPEPTIDASE-LIKE 50"/>
    <property type="match status" value="1"/>
</dbReference>
<feature type="chain" id="PRO_5005149657" description="Carboxypeptidase" evidence="3">
    <location>
        <begin position="23"/>
        <end position="455"/>
    </location>
</feature>
<gene>
    <name evidence="5" type="ORF">AMTR_s00086p00117060</name>
</gene>
<dbReference type="KEGG" id="atr:18430927"/>
<proteinExistence type="inferred from homology"/>
<feature type="compositionally biased region" description="Basic residues" evidence="4">
    <location>
        <begin position="433"/>
        <end position="455"/>
    </location>
</feature>
<dbReference type="OMA" id="WYYNYLQ"/>
<dbReference type="EMBL" id="KI394485">
    <property type="protein sequence ID" value="ERN02805.1"/>
    <property type="molecule type" value="Genomic_DNA"/>
</dbReference>
<dbReference type="PROSITE" id="PS00560">
    <property type="entry name" value="CARBOXYPEPT_SER_HIS"/>
    <property type="match status" value="1"/>
</dbReference>
<feature type="signal peptide" evidence="3">
    <location>
        <begin position="1"/>
        <end position="22"/>
    </location>
</feature>
<dbReference type="AlphaFoldDB" id="W1P755"/>
<dbReference type="InterPro" id="IPR033124">
    <property type="entry name" value="Ser_caboxypep_his_AS"/>
</dbReference>
<sequence length="455" mass="50931">MEQSFKLFLLLLIHILPLRSLCSPVPPNFPPNALPTKSGYLPINPTTGSAMFYAFYEATRPTTPLPTTPLLVWLQGGPGCSSMIGNLFELGPWRFSDGSFELNPGAWNHLFGLLFLDSPIGTGFSVAPQEEEIPNNQTKVARHLHIALTSFLLSNPPFISRPLYITGESYAGKYVPAAAFYILQENKAGQKTKLNLRGVAIGDGLTHPEVQVQVHADTAYFMGLMNRRQKAHLEELQRAAVRLVREQRWADATTMRNEVLDWLQNATGLATLYDLRRQRTYETEPVGEFLRQEKVAKALGVKEGVVWEECSGLVGGRLHEDVMKSVRWMLEAVVREIRVFLYTGEFDLRDGVSGTVAWLEGMEWEGLQGWMAAERDVWVVGKEVAGYIQTWSNLTQVVVRGAGHLVPADQAVNSQAMIQDWVLQTESFGGSGRKQRTKFKGSRGRKQRTKFKGSH</sequence>
<dbReference type="GO" id="GO:0004185">
    <property type="term" value="F:serine-type carboxypeptidase activity"/>
    <property type="evidence" value="ECO:0000318"/>
    <property type="project" value="GO_Central"/>
</dbReference>
<evidence type="ECO:0000256" key="2">
    <source>
        <dbReference type="ARBA" id="ARBA00023180"/>
    </source>
</evidence>
<dbReference type="PROSITE" id="PS00131">
    <property type="entry name" value="CARBOXYPEPT_SER_SER"/>
    <property type="match status" value="1"/>
</dbReference>
<evidence type="ECO:0000256" key="1">
    <source>
        <dbReference type="ARBA" id="ARBA00009431"/>
    </source>
</evidence>
<name>W1P755_AMBTC</name>
<evidence type="ECO:0000313" key="5">
    <source>
        <dbReference type="EMBL" id="ERN02805.1"/>
    </source>
</evidence>
<dbReference type="OrthoDB" id="443318at2759"/>
<dbReference type="PANTHER" id="PTHR11802">
    <property type="entry name" value="SERINE PROTEASE FAMILY S10 SERINE CARBOXYPEPTIDASE"/>
    <property type="match status" value="1"/>
</dbReference>
<dbReference type="eggNOG" id="KOG1282">
    <property type="taxonomic scope" value="Eukaryota"/>
</dbReference>
<dbReference type="EC" id="3.4.16.-" evidence="3"/>
<dbReference type="GO" id="GO:0006508">
    <property type="term" value="P:proteolysis"/>
    <property type="evidence" value="ECO:0007669"/>
    <property type="project" value="UniProtKB-KW"/>
</dbReference>
<dbReference type="InterPro" id="IPR018202">
    <property type="entry name" value="Ser_caboxypep_ser_AS"/>
</dbReference>
<dbReference type="Pfam" id="PF00450">
    <property type="entry name" value="Peptidase_S10"/>
    <property type="match status" value="1"/>
</dbReference>
<evidence type="ECO:0000256" key="4">
    <source>
        <dbReference type="SAM" id="MobiDB-lite"/>
    </source>
</evidence>
<keyword evidence="6" id="KW-1185">Reference proteome</keyword>
<dbReference type="Gramene" id="ERN02805">
    <property type="protein sequence ID" value="ERN02805"/>
    <property type="gene ID" value="AMTR_s00086p00117060"/>
</dbReference>
<reference evidence="6" key="1">
    <citation type="journal article" date="2013" name="Science">
        <title>The Amborella genome and the evolution of flowering plants.</title>
        <authorList>
            <consortium name="Amborella Genome Project"/>
        </authorList>
    </citation>
    <scope>NUCLEOTIDE SEQUENCE [LARGE SCALE GENOMIC DNA]</scope>
</reference>
<dbReference type="PRINTS" id="PR00724">
    <property type="entry name" value="CRBOXYPTASEC"/>
</dbReference>
<dbReference type="HOGENOM" id="CLU_008523_10_1_1"/>
<organism evidence="5 6">
    <name type="scientific">Amborella trichopoda</name>
    <dbReference type="NCBI Taxonomy" id="13333"/>
    <lineage>
        <taxon>Eukaryota</taxon>
        <taxon>Viridiplantae</taxon>
        <taxon>Streptophyta</taxon>
        <taxon>Embryophyta</taxon>
        <taxon>Tracheophyta</taxon>
        <taxon>Spermatophyta</taxon>
        <taxon>Magnoliopsida</taxon>
        <taxon>Amborellales</taxon>
        <taxon>Amborellaceae</taxon>
        <taxon>Amborella</taxon>
    </lineage>
</organism>
<dbReference type="InterPro" id="IPR029058">
    <property type="entry name" value="AB_hydrolase_fold"/>
</dbReference>
<feature type="region of interest" description="Disordered" evidence="4">
    <location>
        <begin position="432"/>
        <end position="455"/>
    </location>
</feature>
<dbReference type="InterPro" id="IPR001563">
    <property type="entry name" value="Peptidase_S10"/>
</dbReference>
<accession>W1P755</accession>
<keyword evidence="3" id="KW-0645">Protease</keyword>
<dbReference type="MEROPS" id="S10.003"/>
<keyword evidence="2" id="KW-0325">Glycoprotein</keyword>
<evidence type="ECO:0000256" key="3">
    <source>
        <dbReference type="RuleBase" id="RU361156"/>
    </source>
</evidence>
<dbReference type="SUPFAM" id="SSF53474">
    <property type="entry name" value="alpha/beta-Hydrolases"/>
    <property type="match status" value="1"/>
</dbReference>
<evidence type="ECO:0000313" key="6">
    <source>
        <dbReference type="Proteomes" id="UP000017836"/>
    </source>
</evidence>
<keyword evidence="3" id="KW-0121">Carboxypeptidase</keyword>
<keyword evidence="3" id="KW-0732">Signal</keyword>
<keyword evidence="3" id="KW-0378">Hydrolase</keyword>
<protein>
    <recommendedName>
        <fullName evidence="3">Carboxypeptidase</fullName>
        <ecNumber evidence="3">3.4.16.-</ecNumber>
    </recommendedName>
</protein>
<dbReference type="Proteomes" id="UP000017836">
    <property type="component" value="Unassembled WGS sequence"/>
</dbReference>
<comment type="similarity">
    <text evidence="1 3">Belongs to the peptidase S10 family.</text>
</comment>
<dbReference type="Gene3D" id="3.40.50.1820">
    <property type="entry name" value="alpha/beta hydrolase"/>
    <property type="match status" value="1"/>
</dbReference>